<dbReference type="AlphaFoldDB" id="A0A4U5VC14"/>
<evidence type="ECO:0000313" key="2">
    <source>
        <dbReference type="Proteomes" id="UP000298787"/>
    </source>
</evidence>
<gene>
    <name evidence="1" type="ORF">D9C73_018827</name>
</gene>
<dbReference type="STRING" id="240159.A0A4U5VC14"/>
<proteinExistence type="predicted"/>
<dbReference type="Gene3D" id="2.60.40.150">
    <property type="entry name" value="C2 domain"/>
    <property type="match status" value="1"/>
</dbReference>
<organism evidence="1 2">
    <name type="scientific">Collichthys lucidus</name>
    <name type="common">Big head croaker</name>
    <name type="synonym">Sciaena lucida</name>
    <dbReference type="NCBI Taxonomy" id="240159"/>
    <lineage>
        <taxon>Eukaryota</taxon>
        <taxon>Metazoa</taxon>
        <taxon>Chordata</taxon>
        <taxon>Craniata</taxon>
        <taxon>Vertebrata</taxon>
        <taxon>Euteleostomi</taxon>
        <taxon>Actinopterygii</taxon>
        <taxon>Neopterygii</taxon>
        <taxon>Teleostei</taxon>
        <taxon>Neoteleostei</taxon>
        <taxon>Acanthomorphata</taxon>
        <taxon>Eupercaria</taxon>
        <taxon>Sciaenidae</taxon>
        <taxon>Collichthys</taxon>
    </lineage>
</organism>
<evidence type="ECO:0000313" key="1">
    <source>
        <dbReference type="EMBL" id="TKS84405.1"/>
    </source>
</evidence>
<accession>A0A4U5VC14</accession>
<dbReference type="Proteomes" id="UP000298787">
    <property type="component" value="Chromosome 16"/>
</dbReference>
<sequence length="100" mass="11348">MNSSDMTNSVHSFGMELLKEKTLRMSVLLGCMSFGVCSLMDPDKEVQGWYYLLGEELGRKKHLKVPTQHNYHPLELGQEYQPGLKAQPAGNHYKAHMRGP</sequence>
<reference evidence="1 2" key="1">
    <citation type="submission" date="2019-01" db="EMBL/GenBank/DDBJ databases">
        <title>Genome Assembly of Collichthys lucidus.</title>
        <authorList>
            <person name="Cai M."/>
            <person name="Xiao S."/>
        </authorList>
    </citation>
    <scope>NUCLEOTIDE SEQUENCE [LARGE SCALE GENOMIC DNA]</scope>
    <source>
        <strain evidence="1">JT15FE1705JMU</strain>
        <tissue evidence="1">Muscle</tissue>
    </source>
</reference>
<name>A0A4U5VC14_COLLU</name>
<dbReference type="EMBL" id="CM014093">
    <property type="protein sequence ID" value="TKS84405.1"/>
    <property type="molecule type" value="Genomic_DNA"/>
</dbReference>
<dbReference type="InterPro" id="IPR035892">
    <property type="entry name" value="C2_domain_sf"/>
</dbReference>
<keyword evidence="2" id="KW-1185">Reference proteome</keyword>
<protein>
    <submittedName>
        <fullName evidence="1">Regulator of G-protein signaling 3</fullName>
    </submittedName>
</protein>